<feature type="compositionally biased region" description="Low complexity" evidence="1">
    <location>
        <begin position="27"/>
        <end position="36"/>
    </location>
</feature>
<comment type="caution">
    <text evidence="2">The sequence shown here is derived from an EMBL/GenBank/DDBJ whole genome shotgun (WGS) entry which is preliminary data.</text>
</comment>
<sequence>MTLPEKSSDSTPPADPAPSSVETDADATGSGAVSAEASGALARLTDSDLSTTDRRRLLGRAVSGFGRGAGRAMRGPRAAAGWATDLLIAAAPHLTIRDLETLQRHYGGKSGDELADAVIRNAARVTASLGAAGGGIAAVEWTVPPSLLSAPVLLAVETAAVVAVEVKLLAELHEVYGTPVRGSASERASALLTAWARRRGVTLLQGGRGFTTILGGTMRKELRDRLLRRMGRNLTTLGPLFTGAAIGAELNRRATRKLGDEVRADLRKNRTLPPSSDRTALY</sequence>
<gene>
    <name evidence="2" type="ORF">GCM10009539_53330</name>
</gene>
<feature type="compositionally biased region" description="Low complexity" evidence="1">
    <location>
        <begin position="9"/>
        <end position="20"/>
    </location>
</feature>
<evidence type="ECO:0000313" key="3">
    <source>
        <dbReference type="Proteomes" id="UP001500967"/>
    </source>
</evidence>
<feature type="region of interest" description="Disordered" evidence="1">
    <location>
        <begin position="1"/>
        <end position="36"/>
    </location>
</feature>
<dbReference type="EMBL" id="BAAAGX010000020">
    <property type="protein sequence ID" value="GAA0261105.1"/>
    <property type="molecule type" value="Genomic_DNA"/>
</dbReference>
<reference evidence="2 3" key="1">
    <citation type="journal article" date="2019" name="Int. J. Syst. Evol. Microbiol.">
        <title>The Global Catalogue of Microorganisms (GCM) 10K type strain sequencing project: providing services to taxonomists for standard genome sequencing and annotation.</title>
        <authorList>
            <consortium name="The Broad Institute Genomics Platform"/>
            <consortium name="The Broad Institute Genome Sequencing Center for Infectious Disease"/>
            <person name="Wu L."/>
            <person name="Ma J."/>
        </authorList>
    </citation>
    <scope>NUCLEOTIDE SEQUENCE [LARGE SCALE GENOMIC DNA]</scope>
    <source>
        <strain evidence="2 3">JCM 10425</strain>
    </source>
</reference>
<evidence type="ECO:0000313" key="2">
    <source>
        <dbReference type="EMBL" id="GAA0261105.1"/>
    </source>
</evidence>
<protein>
    <recommendedName>
        <fullName evidence="4">EcsC family protein</fullName>
    </recommendedName>
</protein>
<dbReference type="Proteomes" id="UP001500967">
    <property type="component" value="Unassembled WGS sequence"/>
</dbReference>
<keyword evidence="3" id="KW-1185">Reference proteome</keyword>
<evidence type="ECO:0000256" key="1">
    <source>
        <dbReference type="SAM" id="MobiDB-lite"/>
    </source>
</evidence>
<accession>A0ABN0UTL0</accession>
<dbReference type="RefSeq" id="WP_344651649.1">
    <property type="nucleotide sequence ID" value="NZ_BAAAGX010000020.1"/>
</dbReference>
<proteinExistence type="predicted"/>
<name>A0ABN0UTL0_9ACTN</name>
<organism evidence="2 3">
    <name type="scientific">Cryptosporangium japonicum</name>
    <dbReference type="NCBI Taxonomy" id="80872"/>
    <lineage>
        <taxon>Bacteria</taxon>
        <taxon>Bacillati</taxon>
        <taxon>Actinomycetota</taxon>
        <taxon>Actinomycetes</taxon>
        <taxon>Cryptosporangiales</taxon>
        <taxon>Cryptosporangiaceae</taxon>
        <taxon>Cryptosporangium</taxon>
    </lineage>
</organism>
<evidence type="ECO:0008006" key="4">
    <source>
        <dbReference type="Google" id="ProtNLM"/>
    </source>
</evidence>